<dbReference type="GO" id="GO:0005615">
    <property type="term" value="C:extracellular space"/>
    <property type="evidence" value="ECO:0007669"/>
    <property type="project" value="TreeGrafter"/>
</dbReference>
<keyword evidence="4" id="KW-0378">Hydrolase</keyword>
<dbReference type="PANTHER" id="PTHR24264:SF65">
    <property type="entry name" value="SRCR DOMAIN-CONTAINING PROTEIN"/>
    <property type="match status" value="1"/>
</dbReference>
<evidence type="ECO:0000256" key="6">
    <source>
        <dbReference type="ARBA" id="ARBA00036320"/>
    </source>
</evidence>
<keyword evidence="11" id="KW-1185">Reference proteome</keyword>
<dbReference type="OrthoDB" id="6380398at2759"/>
<evidence type="ECO:0000256" key="8">
    <source>
        <dbReference type="SAM" id="SignalP"/>
    </source>
</evidence>
<reference evidence="10" key="1">
    <citation type="thesis" date="2021" institute="BYU ScholarsArchive" country="Provo, UT, USA">
        <title>Applications of and Algorithms for Genome Assembly and Genomic Analyses with an Emphasis on Marine Teleosts.</title>
        <authorList>
            <person name="Pickett B.D."/>
        </authorList>
    </citation>
    <scope>NUCLEOTIDE SEQUENCE</scope>
    <source>
        <strain evidence="10">HI-2016</strain>
    </source>
</reference>
<gene>
    <name evidence="10" type="ORF">JZ751_027103</name>
</gene>
<evidence type="ECO:0000256" key="7">
    <source>
        <dbReference type="ARBA" id="ARBA00038868"/>
    </source>
</evidence>
<dbReference type="InterPro" id="IPR050127">
    <property type="entry name" value="Serine_Proteases_S1"/>
</dbReference>
<dbReference type="InterPro" id="IPR009003">
    <property type="entry name" value="Peptidase_S1_PA"/>
</dbReference>
<dbReference type="EMBL" id="JAFBMS010000073">
    <property type="protein sequence ID" value="KAG9338131.1"/>
    <property type="molecule type" value="Genomic_DNA"/>
</dbReference>
<sequence length="190" mass="20707">MQGSWLVTLALAVFCLCYCHHGSTAMHLSQGVLTSVEESSLQTNGFCLPPTASPLCRSSQGLKNLDVAVGEFDRTVTDAGEQTFTVQSIKVHEKYHHSIPMSYDIALLKLSGRIRFGGPLPAMLHEVQLELLEQAKCKYIIQTVKSGQETFTVICAGPERGGKDACQGGWALGPGRSDIMGERLWPKLDQ</sequence>
<evidence type="ECO:0000256" key="4">
    <source>
        <dbReference type="ARBA" id="ARBA00022801"/>
    </source>
</evidence>
<keyword evidence="8" id="KW-0732">Signal</keyword>
<dbReference type="EC" id="3.4.21.4" evidence="7"/>
<dbReference type="InterPro" id="IPR001254">
    <property type="entry name" value="Trypsin_dom"/>
</dbReference>
<dbReference type="GO" id="GO:0004252">
    <property type="term" value="F:serine-type endopeptidase activity"/>
    <property type="evidence" value="ECO:0007669"/>
    <property type="project" value="UniProtKB-EC"/>
</dbReference>
<dbReference type="AlphaFoldDB" id="A0A8T2NGT8"/>
<dbReference type="Gene3D" id="2.40.10.10">
    <property type="entry name" value="Trypsin-like serine proteases"/>
    <property type="match status" value="2"/>
</dbReference>
<keyword evidence="2" id="KW-0964">Secreted</keyword>
<evidence type="ECO:0000256" key="2">
    <source>
        <dbReference type="ARBA" id="ARBA00022525"/>
    </source>
</evidence>
<dbReference type="Pfam" id="PF00089">
    <property type="entry name" value="Trypsin"/>
    <property type="match status" value="1"/>
</dbReference>
<evidence type="ECO:0000256" key="1">
    <source>
        <dbReference type="ARBA" id="ARBA00004613"/>
    </source>
</evidence>
<dbReference type="PANTHER" id="PTHR24264">
    <property type="entry name" value="TRYPSIN-RELATED"/>
    <property type="match status" value="1"/>
</dbReference>
<feature type="domain" description="Peptidase S1" evidence="9">
    <location>
        <begin position="1"/>
        <end position="168"/>
    </location>
</feature>
<dbReference type="Proteomes" id="UP000824540">
    <property type="component" value="Unassembled WGS sequence"/>
</dbReference>
<comment type="subcellular location">
    <subcellularLocation>
        <location evidence="1">Secreted</location>
    </subcellularLocation>
</comment>
<proteinExistence type="predicted"/>
<dbReference type="GO" id="GO:0006508">
    <property type="term" value="P:proteolysis"/>
    <property type="evidence" value="ECO:0007669"/>
    <property type="project" value="UniProtKB-KW"/>
</dbReference>
<keyword evidence="3" id="KW-0645">Protease</keyword>
<comment type="catalytic activity">
    <reaction evidence="6">
        <text>Preferential cleavage: Arg-|-Xaa, Lys-|-Xaa.</text>
        <dbReference type="EC" id="3.4.21.4"/>
    </reaction>
</comment>
<feature type="chain" id="PRO_5035917815" description="trypsin" evidence="8">
    <location>
        <begin position="26"/>
        <end position="190"/>
    </location>
</feature>
<dbReference type="PROSITE" id="PS50240">
    <property type="entry name" value="TRYPSIN_DOM"/>
    <property type="match status" value="1"/>
</dbReference>
<dbReference type="InterPro" id="IPR043504">
    <property type="entry name" value="Peptidase_S1_PA_chymotrypsin"/>
</dbReference>
<dbReference type="SUPFAM" id="SSF50494">
    <property type="entry name" value="Trypsin-like serine proteases"/>
    <property type="match status" value="1"/>
</dbReference>
<protein>
    <recommendedName>
        <fullName evidence="7">trypsin</fullName>
        <ecNumber evidence="7">3.4.21.4</ecNumber>
    </recommendedName>
</protein>
<feature type="signal peptide" evidence="8">
    <location>
        <begin position="1"/>
        <end position="25"/>
    </location>
</feature>
<keyword evidence="5" id="KW-0720">Serine protease</keyword>
<comment type="caution">
    <text evidence="10">The sequence shown here is derived from an EMBL/GenBank/DDBJ whole genome shotgun (WGS) entry which is preliminary data.</text>
</comment>
<evidence type="ECO:0000313" key="11">
    <source>
        <dbReference type="Proteomes" id="UP000824540"/>
    </source>
</evidence>
<accession>A0A8T2NGT8</accession>
<organism evidence="10 11">
    <name type="scientific">Albula glossodonta</name>
    <name type="common">roundjaw bonefish</name>
    <dbReference type="NCBI Taxonomy" id="121402"/>
    <lineage>
        <taxon>Eukaryota</taxon>
        <taxon>Metazoa</taxon>
        <taxon>Chordata</taxon>
        <taxon>Craniata</taxon>
        <taxon>Vertebrata</taxon>
        <taxon>Euteleostomi</taxon>
        <taxon>Actinopterygii</taxon>
        <taxon>Neopterygii</taxon>
        <taxon>Teleostei</taxon>
        <taxon>Albuliformes</taxon>
        <taxon>Albulidae</taxon>
        <taxon>Albula</taxon>
    </lineage>
</organism>
<evidence type="ECO:0000256" key="3">
    <source>
        <dbReference type="ARBA" id="ARBA00022670"/>
    </source>
</evidence>
<evidence type="ECO:0000313" key="10">
    <source>
        <dbReference type="EMBL" id="KAG9338131.1"/>
    </source>
</evidence>
<name>A0A8T2NGT8_9TELE</name>
<evidence type="ECO:0000259" key="9">
    <source>
        <dbReference type="PROSITE" id="PS50240"/>
    </source>
</evidence>
<evidence type="ECO:0000256" key="5">
    <source>
        <dbReference type="ARBA" id="ARBA00022825"/>
    </source>
</evidence>